<dbReference type="SUPFAM" id="SSF56935">
    <property type="entry name" value="Porins"/>
    <property type="match status" value="1"/>
</dbReference>
<feature type="signal peptide" evidence="11">
    <location>
        <begin position="1"/>
        <end position="30"/>
    </location>
</feature>
<keyword evidence="4" id="KW-1134">Transmembrane beta strand</keyword>
<keyword evidence="3" id="KW-0813">Transport</keyword>
<reference evidence="14" key="1">
    <citation type="journal article" date="2019" name="Int. J. Syst. Evol. Microbiol.">
        <title>The Global Catalogue of Microorganisms (GCM) 10K type strain sequencing project: providing services to taxonomists for standard genome sequencing and annotation.</title>
        <authorList>
            <consortium name="The Broad Institute Genomics Platform"/>
            <consortium name="The Broad Institute Genome Sequencing Center for Infectious Disease"/>
            <person name="Wu L."/>
            <person name="Ma J."/>
        </authorList>
    </citation>
    <scope>NUCLEOTIDE SEQUENCE [LARGE SCALE GENOMIC DNA]</scope>
    <source>
        <strain evidence="14">NBRC 111146</strain>
    </source>
</reference>
<keyword evidence="9" id="KW-0472">Membrane</keyword>
<evidence type="ECO:0000256" key="10">
    <source>
        <dbReference type="ARBA" id="ARBA00023237"/>
    </source>
</evidence>
<dbReference type="Proteomes" id="UP001157156">
    <property type="component" value="Unassembled WGS sequence"/>
</dbReference>
<keyword evidence="10" id="KW-0998">Cell outer membrane</keyword>
<evidence type="ECO:0000256" key="4">
    <source>
        <dbReference type="ARBA" id="ARBA00022452"/>
    </source>
</evidence>
<keyword evidence="8" id="KW-0626">Porin</keyword>
<keyword evidence="7" id="KW-0406">Ion transport</keyword>
<dbReference type="PANTHER" id="PTHR34501">
    <property type="entry name" value="PROTEIN YDDL-RELATED"/>
    <property type="match status" value="1"/>
</dbReference>
<comment type="caution">
    <text evidence="13">The sequence shown here is derived from an EMBL/GenBank/DDBJ whole genome shotgun (WGS) entry which is preliminary data.</text>
</comment>
<dbReference type="InterPro" id="IPR033900">
    <property type="entry name" value="Gram_neg_porin_domain"/>
</dbReference>
<dbReference type="EMBL" id="BSPV01000003">
    <property type="protein sequence ID" value="GLT13992.1"/>
    <property type="molecule type" value="Genomic_DNA"/>
</dbReference>
<accession>A0ABQ6EN74</accession>
<evidence type="ECO:0000256" key="6">
    <source>
        <dbReference type="ARBA" id="ARBA00022729"/>
    </source>
</evidence>
<evidence type="ECO:0000313" key="14">
    <source>
        <dbReference type="Proteomes" id="UP001157156"/>
    </source>
</evidence>
<protein>
    <submittedName>
        <fullName evidence="13">Outer membrane protein</fullName>
    </submittedName>
</protein>
<comment type="subcellular location">
    <subcellularLocation>
        <location evidence="1">Cell outer membrane</location>
        <topology evidence="1">Multi-pass membrane protein</topology>
    </subcellularLocation>
</comment>
<dbReference type="PANTHER" id="PTHR34501:SF9">
    <property type="entry name" value="MAJOR OUTER MEMBRANE PROTEIN P.IA"/>
    <property type="match status" value="1"/>
</dbReference>
<evidence type="ECO:0000256" key="1">
    <source>
        <dbReference type="ARBA" id="ARBA00004571"/>
    </source>
</evidence>
<evidence type="ECO:0000256" key="11">
    <source>
        <dbReference type="SAM" id="SignalP"/>
    </source>
</evidence>
<evidence type="ECO:0000259" key="12">
    <source>
        <dbReference type="Pfam" id="PF13609"/>
    </source>
</evidence>
<feature type="chain" id="PRO_5045355483" evidence="11">
    <location>
        <begin position="31"/>
        <end position="366"/>
    </location>
</feature>
<name>A0ABQ6EN74_9VIBR</name>
<evidence type="ECO:0000256" key="8">
    <source>
        <dbReference type="ARBA" id="ARBA00023114"/>
    </source>
</evidence>
<proteinExistence type="predicted"/>
<dbReference type="CDD" id="cd00342">
    <property type="entry name" value="gram_neg_porins"/>
    <property type="match status" value="1"/>
</dbReference>
<evidence type="ECO:0000256" key="3">
    <source>
        <dbReference type="ARBA" id="ARBA00022448"/>
    </source>
</evidence>
<keyword evidence="5" id="KW-0812">Transmembrane</keyword>
<evidence type="ECO:0000256" key="5">
    <source>
        <dbReference type="ARBA" id="ARBA00022692"/>
    </source>
</evidence>
<dbReference type="InterPro" id="IPR023614">
    <property type="entry name" value="Porin_dom_sf"/>
</dbReference>
<dbReference type="Pfam" id="PF13609">
    <property type="entry name" value="Porin_4"/>
    <property type="match status" value="1"/>
</dbReference>
<keyword evidence="6 11" id="KW-0732">Signal</keyword>
<keyword evidence="14" id="KW-1185">Reference proteome</keyword>
<evidence type="ECO:0000256" key="7">
    <source>
        <dbReference type="ARBA" id="ARBA00023065"/>
    </source>
</evidence>
<feature type="domain" description="Porin" evidence="12">
    <location>
        <begin position="23"/>
        <end position="333"/>
    </location>
</feature>
<evidence type="ECO:0000256" key="9">
    <source>
        <dbReference type="ARBA" id="ARBA00023136"/>
    </source>
</evidence>
<organism evidence="13 14">
    <name type="scientific">Vibrio algivorus</name>
    <dbReference type="NCBI Taxonomy" id="1667024"/>
    <lineage>
        <taxon>Bacteria</taxon>
        <taxon>Pseudomonadati</taxon>
        <taxon>Pseudomonadota</taxon>
        <taxon>Gammaproteobacteria</taxon>
        <taxon>Vibrionales</taxon>
        <taxon>Vibrionaceae</taxon>
        <taxon>Vibrio</taxon>
    </lineage>
</organism>
<sequence length="366" mass="40082">MAHINEGFMMKKQLLSTLIPVLLFSAATNAAELYKAEDGSHIDLYSRLGFNITNKGTNDQDTRGVFDGRIGLSGAQTINEHADVIGMAQYQVGAAEYANSLDAGSSDFTARYVWVGIDGHEYGAIKGGRVDSGLIMFTDIGDVFATSDVSMARQAGMVDRTAVQVFRQDGTLQYQNTIGNFDVSAAYILGNDTSALDYGYNAAVRYTLDMGDAGTLAPVISYQKTKADDSNLNPDAEYQFWGVGTRYYLNKLMLGALYSQDEVDGIYAGTSTDKVMEFTAVYDFNDDWAFRAGYRSLENDDGDELELKDTTFEVQYKLTNMSSIYTTYELRNGENGRSLAGGGVRDTGFGGDADENFYSVGIRFEI</sequence>
<dbReference type="Gene3D" id="2.40.160.10">
    <property type="entry name" value="Porin"/>
    <property type="match status" value="1"/>
</dbReference>
<gene>
    <name evidence="13" type="ORF">GCM10007931_09660</name>
</gene>
<dbReference type="InterPro" id="IPR050298">
    <property type="entry name" value="Gram-neg_bact_OMP"/>
</dbReference>
<comment type="subunit">
    <text evidence="2">Homotrimer.</text>
</comment>
<evidence type="ECO:0000256" key="2">
    <source>
        <dbReference type="ARBA" id="ARBA00011233"/>
    </source>
</evidence>
<evidence type="ECO:0000313" key="13">
    <source>
        <dbReference type="EMBL" id="GLT13992.1"/>
    </source>
</evidence>